<comment type="similarity">
    <text evidence="5">Belongs to the creatininase superfamily.</text>
</comment>
<evidence type="ECO:0000256" key="3">
    <source>
        <dbReference type="ARBA" id="ARBA00022801"/>
    </source>
</evidence>
<dbReference type="Gene3D" id="3.40.50.10310">
    <property type="entry name" value="Creatininase"/>
    <property type="match status" value="1"/>
</dbReference>
<dbReference type="GO" id="GO:0006601">
    <property type="term" value="P:creatine biosynthetic process"/>
    <property type="evidence" value="ECO:0007669"/>
    <property type="project" value="InterPro"/>
</dbReference>
<protein>
    <submittedName>
        <fullName evidence="6">Creatininase</fullName>
    </submittedName>
</protein>
<dbReference type="GO" id="GO:0046872">
    <property type="term" value="F:metal ion binding"/>
    <property type="evidence" value="ECO:0007669"/>
    <property type="project" value="UniProtKB-KW"/>
</dbReference>
<dbReference type="NCBIfam" id="TIGR04448">
    <property type="entry name" value="creatininase"/>
    <property type="match status" value="1"/>
</dbReference>
<name>A0A511W3C9_9BACI</name>
<evidence type="ECO:0000313" key="7">
    <source>
        <dbReference type="Proteomes" id="UP000321440"/>
    </source>
</evidence>
<keyword evidence="3" id="KW-0378">Hydrolase</keyword>
<dbReference type="Pfam" id="PF02633">
    <property type="entry name" value="Creatininase"/>
    <property type="match status" value="1"/>
</dbReference>
<dbReference type="InterPro" id="IPR031034">
    <property type="entry name" value="Creatininase"/>
</dbReference>
<dbReference type="SUPFAM" id="SSF102215">
    <property type="entry name" value="Creatininase"/>
    <property type="match status" value="1"/>
</dbReference>
<gene>
    <name evidence="6" type="ORF">AHA02nite_12330</name>
</gene>
<keyword evidence="7" id="KW-1185">Reference proteome</keyword>
<reference evidence="6 7" key="1">
    <citation type="submission" date="2019-07" db="EMBL/GenBank/DDBJ databases">
        <title>Whole genome shotgun sequence of Alkalibacillus haloalkaliphilus NBRC 103110.</title>
        <authorList>
            <person name="Hosoyama A."/>
            <person name="Uohara A."/>
            <person name="Ohji S."/>
            <person name="Ichikawa N."/>
        </authorList>
    </citation>
    <scope>NUCLEOTIDE SEQUENCE [LARGE SCALE GENOMIC DNA]</scope>
    <source>
        <strain evidence="6 7">NBRC 103110</strain>
    </source>
</reference>
<dbReference type="PANTHER" id="PTHR35005:SF1">
    <property type="entry name" value="2-AMINO-5-FORMYLAMINO-6-RIBOSYLAMINOPYRIMIDIN-4(3H)-ONE 5'-MONOPHOSPHATE DEFORMYLASE"/>
    <property type="match status" value="1"/>
</dbReference>
<sequence length="251" mass="27630">MTVLMSEMTWPEYESKVQDAVVLLPVGSTEQHSYHLPLGVDYYQINEISKLVATSIDGIVAPAIPFGYKSLPHSGGGQTFPGTTSLSAETLILLVKDILVEFIRHGAEQIIVMDGHYENGMFLSEAIDLALKESNQKSVKILKASFVDMLDDEVVTPYYKNGFPGYSLEHAAFIETALMMKLKPDLVQQDKIEPAEANLPRYEVFPQQEGVVPKSGSLADPTGATKEAGEIFVNNIVGNYVQSIKKEFNIT</sequence>
<dbReference type="InterPro" id="IPR003785">
    <property type="entry name" value="Creatininase/forma_Hydrolase"/>
</dbReference>
<evidence type="ECO:0000256" key="4">
    <source>
        <dbReference type="ARBA" id="ARBA00022833"/>
    </source>
</evidence>
<keyword evidence="2" id="KW-0479">Metal-binding</keyword>
<dbReference type="Proteomes" id="UP000321440">
    <property type="component" value="Unassembled WGS sequence"/>
</dbReference>
<evidence type="ECO:0000256" key="1">
    <source>
        <dbReference type="ARBA" id="ARBA00001947"/>
    </source>
</evidence>
<dbReference type="AlphaFoldDB" id="A0A511W3C9"/>
<comment type="cofactor">
    <cofactor evidence="1">
        <name>Zn(2+)</name>
        <dbReference type="ChEBI" id="CHEBI:29105"/>
    </cofactor>
</comment>
<dbReference type="PANTHER" id="PTHR35005">
    <property type="entry name" value="3-DEHYDRO-SCYLLO-INOSOSE HYDROLASE"/>
    <property type="match status" value="1"/>
</dbReference>
<evidence type="ECO:0000313" key="6">
    <source>
        <dbReference type="EMBL" id="GEN45457.1"/>
    </source>
</evidence>
<comment type="caution">
    <text evidence="6">The sequence shown here is derived from an EMBL/GenBank/DDBJ whole genome shotgun (WGS) entry which is preliminary data.</text>
</comment>
<proteinExistence type="inferred from homology"/>
<dbReference type="GO" id="GO:0047789">
    <property type="term" value="F:creatininase activity"/>
    <property type="evidence" value="ECO:0007669"/>
    <property type="project" value="InterPro"/>
</dbReference>
<dbReference type="GO" id="GO:0009231">
    <property type="term" value="P:riboflavin biosynthetic process"/>
    <property type="evidence" value="ECO:0007669"/>
    <property type="project" value="TreeGrafter"/>
</dbReference>
<dbReference type="GO" id="GO:0016811">
    <property type="term" value="F:hydrolase activity, acting on carbon-nitrogen (but not peptide) bonds, in linear amides"/>
    <property type="evidence" value="ECO:0007669"/>
    <property type="project" value="TreeGrafter"/>
</dbReference>
<evidence type="ECO:0000256" key="2">
    <source>
        <dbReference type="ARBA" id="ARBA00022723"/>
    </source>
</evidence>
<keyword evidence="4" id="KW-0862">Zinc</keyword>
<dbReference type="GO" id="GO:0006602">
    <property type="term" value="P:creatinine catabolic process"/>
    <property type="evidence" value="ECO:0007669"/>
    <property type="project" value="InterPro"/>
</dbReference>
<organism evidence="6 7">
    <name type="scientific">Alkalibacillus haloalkaliphilus</name>
    <dbReference type="NCBI Taxonomy" id="94136"/>
    <lineage>
        <taxon>Bacteria</taxon>
        <taxon>Bacillati</taxon>
        <taxon>Bacillota</taxon>
        <taxon>Bacilli</taxon>
        <taxon>Bacillales</taxon>
        <taxon>Bacillaceae</taxon>
        <taxon>Alkalibacillus</taxon>
    </lineage>
</organism>
<accession>A0A511W3C9</accession>
<evidence type="ECO:0000256" key="5">
    <source>
        <dbReference type="ARBA" id="ARBA00024029"/>
    </source>
</evidence>
<dbReference type="EMBL" id="BJYA01000005">
    <property type="protein sequence ID" value="GEN45457.1"/>
    <property type="molecule type" value="Genomic_DNA"/>
</dbReference>
<dbReference type="InterPro" id="IPR024087">
    <property type="entry name" value="Creatininase-like_sf"/>
</dbReference>
<dbReference type="RefSeq" id="WP_170235992.1">
    <property type="nucleotide sequence ID" value="NZ_BJYA01000005.1"/>
</dbReference>